<keyword evidence="10 16" id="KW-1133">Transmembrane helix</keyword>
<feature type="transmembrane region" description="Helical" evidence="16">
    <location>
        <begin position="20"/>
        <end position="45"/>
    </location>
</feature>
<dbReference type="PROSITE" id="PS00107">
    <property type="entry name" value="PROTEIN_KINASE_ATP"/>
    <property type="match status" value="1"/>
</dbReference>
<accession>A0A2N9G5B6</accession>
<keyword evidence="4" id="KW-0597">Phosphoprotein</keyword>
<dbReference type="FunFam" id="1.10.510.10:FF:000035">
    <property type="entry name" value="Putative receptor-like serine/threonine-protein kinase"/>
    <property type="match status" value="1"/>
</dbReference>
<evidence type="ECO:0000256" key="11">
    <source>
        <dbReference type="ARBA" id="ARBA00023136"/>
    </source>
</evidence>
<dbReference type="InterPro" id="IPR000719">
    <property type="entry name" value="Prot_kinase_dom"/>
</dbReference>
<name>A0A2N9G5B6_FAGSY</name>
<evidence type="ECO:0000256" key="15">
    <source>
        <dbReference type="SAM" id="MobiDB-lite"/>
    </source>
</evidence>
<dbReference type="GO" id="GO:0016020">
    <property type="term" value="C:membrane"/>
    <property type="evidence" value="ECO:0007669"/>
    <property type="project" value="UniProtKB-SubCell"/>
</dbReference>
<evidence type="ECO:0000256" key="2">
    <source>
        <dbReference type="ARBA" id="ARBA00012513"/>
    </source>
</evidence>
<evidence type="ECO:0000256" key="1">
    <source>
        <dbReference type="ARBA" id="ARBA00004167"/>
    </source>
</evidence>
<dbReference type="SUPFAM" id="SSF56112">
    <property type="entry name" value="Protein kinase-like (PK-like)"/>
    <property type="match status" value="1"/>
</dbReference>
<dbReference type="InterPro" id="IPR017441">
    <property type="entry name" value="Protein_kinase_ATP_BS"/>
</dbReference>
<evidence type="ECO:0000256" key="12">
    <source>
        <dbReference type="ARBA" id="ARBA00047899"/>
    </source>
</evidence>
<keyword evidence="6 16" id="KW-0812">Transmembrane</keyword>
<dbReference type="Pfam" id="PF07714">
    <property type="entry name" value="PK_Tyr_Ser-Thr"/>
    <property type="match status" value="1"/>
</dbReference>
<dbReference type="AlphaFoldDB" id="A0A2N9G5B6"/>
<keyword evidence="3" id="KW-0723">Serine/threonine-protein kinase</keyword>
<dbReference type="Gene3D" id="1.10.510.10">
    <property type="entry name" value="Transferase(Phosphotransferase) domain 1"/>
    <property type="match status" value="1"/>
</dbReference>
<evidence type="ECO:0000256" key="9">
    <source>
        <dbReference type="ARBA" id="ARBA00022840"/>
    </source>
</evidence>
<evidence type="ECO:0000256" key="4">
    <source>
        <dbReference type="ARBA" id="ARBA00022553"/>
    </source>
</evidence>
<dbReference type="EC" id="2.7.11.1" evidence="2"/>
<dbReference type="PANTHER" id="PTHR47984:SF15">
    <property type="entry name" value="PROTEIN KINASE DOMAIN-CONTAINING PROTEIN"/>
    <property type="match status" value="1"/>
</dbReference>
<organism evidence="18">
    <name type="scientific">Fagus sylvatica</name>
    <name type="common">Beechnut</name>
    <dbReference type="NCBI Taxonomy" id="28930"/>
    <lineage>
        <taxon>Eukaryota</taxon>
        <taxon>Viridiplantae</taxon>
        <taxon>Streptophyta</taxon>
        <taxon>Embryophyta</taxon>
        <taxon>Tracheophyta</taxon>
        <taxon>Spermatophyta</taxon>
        <taxon>Magnoliopsida</taxon>
        <taxon>eudicotyledons</taxon>
        <taxon>Gunneridae</taxon>
        <taxon>Pentapetalae</taxon>
        <taxon>rosids</taxon>
        <taxon>fabids</taxon>
        <taxon>Fagales</taxon>
        <taxon>Fagaceae</taxon>
        <taxon>Fagus</taxon>
    </lineage>
</organism>
<protein>
    <recommendedName>
        <fullName evidence="2">non-specific serine/threonine protein kinase</fullName>
        <ecNumber evidence="2">2.7.11.1</ecNumber>
    </recommendedName>
</protein>
<gene>
    <name evidence="18" type="ORF">FSB_LOCUS22585</name>
</gene>
<dbReference type="EMBL" id="OIVN01001502">
    <property type="protein sequence ID" value="SPC94703.1"/>
    <property type="molecule type" value="Genomic_DNA"/>
</dbReference>
<keyword evidence="5" id="KW-0808">Transferase</keyword>
<evidence type="ECO:0000256" key="3">
    <source>
        <dbReference type="ARBA" id="ARBA00022527"/>
    </source>
</evidence>
<dbReference type="PANTHER" id="PTHR47984">
    <property type="entry name" value="OS01G0323000 PROTEIN"/>
    <property type="match status" value="1"/>
</dbReference>
<feature type="domain" description="Protein kinase" evidence="17">
    <location>
        <begin position="159"/>
        <end position="431"/>
    </location>
</feature>
<dbReference type="PROSITE" id="PS50011">
    <property type="entry name" value="PROTEIN_KINASE_DOM"/>
    <property type="match status" value="1"/>
</dbReference>
<proteinExistence type="predicted"/>
<comment type="catalytic activity">
    <reaction evidence="13">
        <text>L-seryl-[protein] + ATP = O-phospho-L-seryl-[protein] + ADP + H(+)</text>
        <dbReference type="Rhea" id="RHEA:17989"/>
        <dbReference type="Rhea" id="RHEA-COMP:9863"/>
        <dbReference type="Rhea" id="RHEA-COMP:11604"/>
        <dbReference type="ChEBI" id="CHEBI:15378"/>
        <dbReference type="ChEBI" id="CHEBI:29999"/>
        <dbReference type="ChEBI" id="CHEBI:30616"/>
        <dbReference type="ChEBI" id="CHEBI:83421"/>
        <dbReference type="ChEBI" id="CHEBI:456216"/>
        <dbReference type="EC" id="2.7.11.1"/>
    </reaction>
</comment>
<sequence length="487" mass="55560">MFFSIVKRKLSKHTLFLGLPLWVLILVLIATFFIVVILSLYFICYRRRKSYKPNKNFCLPNPIASKHHHYDSSRLSSLDRRLLSRNIYDIEMNNNNNNSNRRVQGHPVLLSDPWSSGTVQKFDVTDLEAVARYLPMAREDVWRGCRFSLKEIEMATNGLAQENVIGSGDYGVVYRAILLDNSRVAVKKLVSSSCQDEDFIAEVEAFGQVRHRNLVKLLGYCIEGTNRMLLYEYVENGNLYQWLHGNSEKVSPLTWRIRMKIIQGIAKGLAYLHEDLEPKILHRCLKSSNILLDHQWNPKITDFGLAKLFGPEWGRIIMETLGYVAPEYASTDVFTEKTDVYSFGILVMEIISGSTPVDSHQHEPYLIEWLKSMVVNQKIANVVDPKLPEMPNSKELKRIILIALRCVDTDITHRPNMGEVIHMLEPCEMLLNNSCRIRSETPHCNYLEERAAALSGDGSDITDQGESCSESLPVNDVGNDTADHEAL</sequence>
<comment type="subcellular location">
    <subcellularLocation>
        <location evidence="1">Membrane</location>
        <topology evidence="1">Single-pass membrane protein</topology>
    </subcellularLocation>
</comment>
<evidence type="ECO:0000256" key="14">
    <source>
        <dbReference type="PROSITE-ProRule" id="PRU10141"/>
    </source>
</evidence>
<dbReference type="GO" id="GO:0004674">
    <property type="term" value="F:protein serine/threonine kinase activity"/>
    <property type="evidence" value="ECO:0007669"/>
    <property type="project" value="UniProtKB-KW"/>
</dbReference>
<evidence type="ECO:0000256" key="16">
    <source>
        <dbReference type="SAM" id="Phobius"/>
    </source>
</evidence>
<evidence type="ECO:0000256" key="8">
    <source>
        <dbReference type="ARBA" id="ARBA00022777"/>
    </source>
</evidence>
<dbReference type="Gene3D" id="3.30.200.20">
    <property type="entry name" value="Phosphorylase Kinase, domain 1"/>
    <property type="match status" value="1"/>
</dbReference>
<feature type="region of interest" description="Disordered" evidence="15">
    <location>
        <begin position="456"/>
        <end position="487"/>
    </location>
</feature>
<evidence type="ECO:0000256" key="5">
    <source>
        <dbReference type="ARBA" id="ARBA00022679"/>
    </source>
</evidence>
<comment type="catalytic activity">
    <reaction evidence="12">
        <text>L-threonyl-[protein] + ATP = O-phospho-L-threonyl-[protein] + ADP + H(+)</text>
        <dbReference type="Rhea" id="RHEA:46608"/>
        <dbReference type="Rhea" id="RHEA-COMP:11060"/>
        <dbReference type="Rhea" id="RHEA-COMP:11605"/>
        <dbReference type="ChEBI" id="CHEBI:15378"/>
        <dbReference type="ChEBI" id="CHEBI:30013"/>
        <dbReference type="ChEBI" id="CHEBI:30616"/>
        <dbReference type="ChEBI" id="CHEBI:61977"/>
        <dbReference type="ChEBI" id="CHEBI:456216"/>
        <dbReference type="EC" id="2.7.11.1"/>
    </reaction>
</comment>
<keyword evidence="11 16" id="KW-0472">Membrane</keyword>
<dbReference type="GO" id="GO:0005524">
    <property type="term" value="F:ATP binding"/>
    <property type="evidence" value="ECO:0007669"/>
    <property type="project" value="UniProtKB-UniRule"/>
</dbReference>
<evidence type="ECO:0000313" key="18">
    <source>
        <dbReference type="EMBL" id="SPC94703.1"/>
    </source>
</evidence>
<keyword evidence="7 14" id="KW-0547">Nucleotide-binding</keyword>
<dbReference type="CDD" id="cd14066">
    <property type="entry name" value="STKc_IRAK"/>
    <property type="match status" value="1"/>
</dbReference>
<evidence type="ECO:0000256" key="13">
    <source>
        <dbReference type="ARBA" id="ARBA00048679"/>
    </source>
</evidence>
<dbReference type="InterPro" id="IPR052232">
    <property type="entry name" value="RLK_Ser/Thr-Kinase"/>
</dbReference>
<dbReference type="InterPro" id="IPR001245">
    <property type="entry name" value="Ser-Thr/Tyr_kinase_cat_dom"/>
</dbReference>
<reference evidence="18" key="1">
    <citation type="submission" date="2018-02" db="EMBL/GenBank/DDBJ databases">
        <authorList>
            <person name="Cohen D.B."/>
            <person name="Kent A.D."/>
        </authorList>
    </citation>
    <scope>NUCLEOTIDE SEQUENCE</scope>
</reference>
<evidence type="ECO:0000256" key="10">
    <source>
        <dbReference type="ARBA" id="ARBA00022989"/>
    </source>
</evidence>
<evidence type="ECO:0000259" key="17">
    <source>
        <dbReference type="PROSITE" id="PS50011"/>
    </source>
</evidence>
<keyword evidence="8" id="KW-0418">Kinase</keyword>
<feature type="compositionally biased region" description="Polar residues" evidence="15">
    <location>
        <begin position="461"/>
        <end position="472"/>
    </location>
</feature>
<dbReference type="InterPro" id="IPR011009">
    <property type="entry name" value="Kinase-like_dom_sf"/>
</dbReference>
<keyword evidence="9 14" id="KW-0067">ATP-binding</keyword>
<evidence type="ECO:0000256" key="6">
    <source>
        <dbReference type="ARBA" id="ARBA00022692"/>
    </source>
</evidence>
<feature type="binding site" evidence="14">
    <location>
        <position position="188"/>
    </location>
    <ligand>
        <name>ATP</name>
        <dbReference type="ChEBI" id="CHEBI:30616"/>
    </ligand>
</feature>
<evidence type="ECO:0000256" key="7">
    <source>
        <dbReference type="ARBA" id="ARBA00022741"/>
    </source>
</evidence>